<dbReference type="PANTHER" id="PTHR10744">
    <property type="entry name" value="40S RIBOSOMAL PROTEIN S11 FAMILY MEMBER"/>
    <property type="match status" value="1"/>
</dbReference>
<dbReference type="GO" id="GO:0022627">
    <property type="term" value="C:cytosolic small ribosomal subunit"/>
    <property type="evidence" value="ECO:0007669"/>
    <property type="project" value="UniProtKB-UniRule"/>
</dbReference>
<dbReference type="AlphaFoldDB" id="W8JGV5"/>
<proteinExistence type="inferred from homology"/>
<evidence type="ECO:0000256" key="3">
    <source>
        <dbReference type="ARBA" id="ARBA00022884"/>
    </source>
</evidence>
<keyword evidence="3 6" id="KW-0694">RNA-binding</keyword>
<dbReference type="SUPFAM" id="SSF50249">
    <property type="entry name" value="Nucleic acid-binding proteins"/>
    <property type="match status" value="1"/>
</dbReference>
<comment type="function">
    <text evidence="6">One of the primary rRNA binding proteins, it binds specifically to the 5'-end of 16S ribosomal RNA.</text>
</comment>
<dbReference type="InterPro" id="IPR019979">
    <property type="entry name" value="Ribosomal_uS17_CS"/>
</dbReference>
<dbReference type="InterPro" id="IPR019984">
    <property type="entry name" value="Ribosomal_uS17_bact/chlr"/>
</dbReference>
<comment type="similarity">
    <text evidence="1 6 7">Belongs to the universal ribosomal protein uS17 family.</text>
</comment>
<dbReference type="HAMAP" id="MF_01345_B">
    <property type="entry name" value="Ribosomal_uS17_B"/>
    <property type="match status" value="1"/>
</dbReference>
<dbReference type="NCBIfam" id="TIGR03635">
    <property type="entry name" value="uS17_bact"/>
    <property type="match status" value="1"/>
</dbReference>
<sequence>MKKREELMPREERGYRKVKVGTVVSSKMDKTVVVRVERVYSHPQYAKVVRDSKKYYAHNDLELSEGDKVKIQETRPLSKLKRWRVIECIS</sequence>
<dbReference type="eggNOG" id="COG0186">
    <property type="taxonomic scope" value="Bacteria"/>
</dbReference>
<dbReference type="GO" id="GO:0003735">
    <property type="term" value="F:structural constituent of ribosome"/>
    <property type="evidence" value="ECO:0007669"/>
    <property type="project" value="UniProtKB-UniRule"/>
</dbReference>
<organism evidence="8 9">
    <name type="scientific">Chlamydia avium 10DC88</name>
    <dbReference type="NCBI Taxonomy" id="1229831"/>
    <lineage>
        <taxon>Bacteria</taxon>
        <taxon>Pseudomonadati</taxon>
        <taxon>Chlamydiota</taxon>
        <taxon>Chlamydiia</taxon>
        <taxon>Chlamydiales</taxon>
        <taxon>Chlamydiaceae</taxon>
        <taxon>Chlamydia/Chlamydophila group</taxon>
        <taxon>Chlamydia</taxon>
    </lineage>
</organism>
<dbReference type="STRING" id="1229831.M832_09040"/>
<keyword evidence="2 6" id="KW-0699">rRNA-binding</keyword>
<dbReference type="GO" id="GO:0006412">
    <property type="term" value="P:translation"/>
    <property type="evidence" value="ECO:0007669"/>
    <property type="project" value="UniProtKB-UniRule"/>
</dbReference>
<gene>
    <name evidence="6 8" type="primary">rpsQ</name>
    <name evidence="8" type="ORF">M832_09040</name>
</gene>
<comment type="subunit">
    <text evidence="6">Part of the 30S ribosomal subunit.</text>
</comment>
<evidence type="ECO:0000256" key="4">
    <source>
        <dbReference type="ARBA" id="ARBA00022980"/>
    </source>
</evidence>
<evidence type="ECO:0000256" key="5">
    <source>
        <dbReference type="ARBA" id="ARBA00023274"/>
    </source>
</evidence>
<reference evidence="8 9" key="1">
    <citation type="journal article" date="2014" name="Syst. Appl. Microbiol.">
        <title>Evidence for the existence of two new members of the family Chlamydiaceae and proposal of Chlamydia avium sp. nov. and Chlamydia gallinacea sp. nov.</title>
        <authorList>
            <person name="Sachse K."/>
            <person name="Laroucau K."/>
            <person name="Riege K."/>
            <person name="Wehner S."/>
            <person name="Dilcher M."/>
            <person name="Creasy H.H."/>
            <person name="Weidmann M."/>
            <person name="Myers G."/>
            <person name="Vorimore F."/>
            <person name="Vicari N."/>
            <person name="Magnino S."/>
            <person name="Liebler-Tenorio E."/>
            <person name="Ruettger A."/>
            <person name="Bavoil P.M."/>
            <person name="Hufert F.T."/>
            <person name="Rossello-Mora R."/>
            <person name="Marz M."/>
        </authorList>
    </citation>
    <scope>NUCLEOTIDE SEQUENCE [LARGE SCALE GENOMIC DNA]</scope>
    <source>
        <strain evidence="8 9">10DC88</strain>
    </source>
</reference>
<dbReference type="Pfam" id="PF00366">
    <property type="entry name" value="Ribosomal_S17"/>
    <property type="match status" value="1"/>
</dbReference>
<dbReference type="CDD" id="cd00364">
    <property type="entry name" value="Ribosomal_uS17"/>
    <property type="match status" value="1"/>
</dbReference>
<accession>W8JGV5</accession>
<evidence type="ECO:0000313" key="8">
    <source>
        <dbReference type="EMBL" id="AHK63751.1"/>
    </source>
</evidence>
<dbReference type="KEGG" id="cav:M832_09040"/>
<dbReference type="Gene3D" id="2.40.50.140">
    <property type="entry name" value="Nucleic acid-binding proteins"/>
    <property type="match status" value="1"/>
</dbReference>
<dbReference type="GO" id="GO:0019843">
    <property type="term" value="F:rRNA binding"/>
    <property type="evidence" value="ECO:0007669"/>
    <property type="project" value="UniProtKB-UniRule"/>
</dbReference>
<dbReference type="PRINTS" id="PR00973">
    <property type="entry name" value="RIBOSOMALS17"/>
</dbReference>
<dbReference type="HOGENOM" id="CLU_073626_1_0_0"/>
<keyword evidence="5 6" id="KW-0687">Ribonucleoprotein</keyword>
<dbReference type="PANTHER" id="PTHR10744:SF1">
    <property type="entry name" value="SMALL RIBOSOMAL SUBUNIT PROTEIN US17M"/>
    <property type="match status" value="1"/>
</dbReference>
<keyword evidence="4 6" id="KW-0689">Ribosomal protein</keyword>
<evidence type="ECO:0000256" key="6">
    <source>
        <dbReference type="HAMAP-Rule" id="MF_01345"/>
    </source>
</evidence>
<evidence type="ECO:0000313" key="9">
    <source>
        <dbReference type="Proteomes" id="UP000019433"/>
    </source>
</evidence>
<evidence type="ECO:0000256" key="1">
    <source>
        <dbReference type="ARBA" id="ARBA00010254"/>
    </source>
</evidence>
<evidence type="ECO:0000256" key="2">
    <source>
        <dbReference type="ARBA" id="ARBA00022730"/>
    </source>
</evidence>
<dbReference type="InterPro" id="IPR012340">
    <property type="entry name" value="NA-bd_OB-fold"/>
</dbReference>
<dbReference type="PATRIC" id="fig|1229831.3.peg.904"/>
<dbReference type="EMBL" id="CP006571">
    <property type="protein sequence ID" value="AHK63751.1"/>
    <property type="molecule type" value="Genomic_DNA"/>
</dbReference>
<dbReference type="PROSITE" id="PS00056">
    <property type="entry name" value="RIBOSOMAL_S17"/>
    <property type="match status" value="1"/>
</dbReference>
<dbReference type="InterPro" id="IPR000266">
    <property type="entry name" value="Ribosomal_uS17"/>
</dbReference>
<dbReference type="NCBIfam" id="NF004123">
    <property type="entry name" value="PRK05610.1"/>
    <property type="match status" value="1"/>
</dbReference>
<protein>
    <recommendedName>
        <fullName evidence="6">Small ribosomal subunit protein uS17</fullName>
    </recommendedName>
</protein>
<dbReference type="Proteomes" id="UP000019433">
    <property type="component" value="Chromosome"/>
</dbReference>
<evidence type="ECO:0000256" key="7">
    <source>
        <dbReference type="RuleBase" id="RU003872"/>
    </source>
</evidence>
<name>W8JGV5_9CHLA</name>